<reference evidence="3 4" key="1">
    <citation type="submission" date="2023-04" db="EMBL/GenBank/DDBJ databases">
        <title>Jannaschia ovalis sp. nov., a marine bacterium isolated from sea tidal flat.</title>
        <authorList>
            <person name="Kwon D.Y."/>
            <person name="Kim J.-J."/>
        </authorList>
    </citation>
    <scope>NUCLEOTIDE SEQUENCE [LARGE SCALE GENOMIC DNA]</scope>
    <source>
        <strain evidence="3 4">GRR-S6-38</strain>
    </source>
</reference>
<dbReference type="SUPFAM" id="SSF53335">
    <property type="entry name" value="S-adenosyl-L-methionine-dependent methyltransferases"/>
    <property type="match status" value="1"/>
</dbReference>
<feature type="transmembrane region" description="Helical" evidence="2">
    <location>
        <begin position="297"/>
        <end position="315"/>
    </location>
</feature>
<feature type="transmembrane region" description="Helical" evidence="2">
    <location>
        <begin position="266"/>
        <end position="285"/>
    </location>
</feature>
<name>A0ABY8LAC0_9RHOB</name>
<feature type="transmembrane region" description="Helical" evidence="2">
    <location>
        <begin position="353"/>
        <end position="377"/>
    </location>
</feature>
<evidence type="ECO:0000313" key="3">
    <source>
        <dbReference type="EMBL" id="WGH78246.1"/>
    </source>
</evidence>
<feature type="transmembrane region" description="Helical" evidence="2">
    <location>
        <begin position="21"/>
        <end position="43"/>
    </location>
</feature>
<organism evidence="3 4">
    <name type="scientific">Jannaschia ovalis</name>
    <dbReference type="NCBI Taxonomy" id="3038773"/>
    <lineage>
        <taxon>Bacteria</taxon>
        <taxon>Pseudomonadati</taxon>
        <taxon>Pseudomonadota</taxon>
        <taxon>Alphaproteobacteria</taxon>
        <taxon>Rhodobacterales</taxon>
        <taxon>Roseobacteraceae</taxon>
        <taxon>Jannaschia</taxon>
    </lineage>
</organism>
<keyword evidence="2" id="KW-0812">Transmembrane</keyword>
<proteinExistence type="predicted"/>
<keyword evidence="1" id="KW-0620">Polyamine biosynthesis</keyword>
<gene>
    <name evidence="3" type="ORF">P8627_14605</name>
</gene>
<feature type="transmembrane region" description="Helical" evidence="2">
    <location>
        <begin position="122"/>
        <end position="148"/>
    </location>
</feature>
<accession>A0ABY8LAC0</accession>
<evidence type="ECO:0000256" key="2">
    <source>
        <dbReference type="SAM" id="Phobius"/>
    </source>
</evidence>
<evidence type="ECO:0000256" key="1">
    <source>
        <dbReference type="ARBA" id="ARBA00023115"/>
    </source>
</evidence>
<feature type="transmembrane region" description="Helical" evidence="2">
    <location>
        <begin position="455"/>
        <end position="477"/>
    </location>
</feature>
<feature type="transmembrane region" description="Helical" evidence="2">
    <location>
        <begin position="383"/>
        <end position="400"/>
    </location>
</feature>
<dbReference type="Proteomes" id="UP001243420">
    <property type="component" value="Chromosome"/>
</dbReference>
<dbReference type="PANTHER" id="PTHR43317:SF1">
    <property type="entry name" value="THERMOSPERMINE SYNTHASE ACAULIS5"/>
    <property type="match status" value="1"/>
</dbReference>
<dbReference type="NCBIfam" id="NF037959">
    <property type="entry name" value="MFS_SpdSyn"/>
    <property type="match status" value="1"/>
</dbReference>
<keyword evidence="2" id="KW-1133">Transmembrane helix</keyword>
<feature type="transmembrane region" description="Helical" evidence="2">
    <location>
        <begin position="405"/>
        <end position="420"/>
    </location>
</feature>
<evidence type="ECO:0000313" key="4">
    <source>
        <dbReference type="Proteomes" id="UP001243420"/>
    </source>
</evidence>
<feature type="transmembrane region" description="Helical" evidence="2">
    <location>
        <begin position="160"/>
        <end position="180"/>
    </location>
</feature>
<keyword evidence="4" id="KW-1185">Reference proteome</keyword>
<dbReference type="EMBL" id="CP122537">
    <property type="protein sequence ID" value="WGH78246.1"/>
    <property type="molecule type" value="Genomic_DNA"/>
</dbReference>
<sequence length="735" mass="77966">MTDASSAAPIAAPKSRRLPAAAIFTLTIFLSASLLFLVQPLFAKLVLPLLGGAPAVWTTAMLFFQTVLIGGYLYAHLLVRYVPQRGQLAIHLCIWGAALIFLPLSVPAGWTPEPGGSLPWQTLMLFAAGVGVPFAMLSANAPLIQAWYARSDGPSADDPYFLYAASNAGSLISLLAFPLLAEPFLGGSATGLVWSAGFVLLGGMVLASGLLVRRTAPARAATAEAAAPAAPIDLKRVALWLGLAFVPSSTMLVVTTKISIDLGSIPLVWAVPLSLYILTFVLTFTNRPLISDRAIDSLFIVGLAILAFLSNRLMVKSFSPLGAVLLCLALFFIAMKAHRALYKARPEAARLTVFYVVMSVGGALGGLFNSLLAPALFDTLLEIPLTVIAVSLLVLGGPIIRAPRAATWGITIAALALALATNRPDGVQADRAMDFILAAVVLLGLWFGRRMPLSIPVAVTALAVGTAIIGNGSAPILQDRSFFGAHVVRDANGLRLYTNGTTIHGMQWTGDEGRLIPRSYYHPRSPMAQMVTDPGLPADARIGVVGLGIGALACYAEPGQSWDFYEIDAEVIRIATDRDLFTFMPDCAPDAPIHLGDARLVLERQAMQFDVLVLDAYSSDSVPVHLLTAEAMAIYLDRLAPEGRLVFHISNRYYDLLPPLSRLARDAGLQVAYREATVEPGIDVAGANGSQVAVMSRNAASIAELAARDGWVAVPHAAGAAWTDDHANLLGAIER</sequence>
<dbReference type="Gene3D" id="3.40.50.150">
    <property type="entry name" value="Vaccinia Virus protein VP39"/>
    <property type="match status" value="1"/>
</dbReference>
<feature type="transmembrane region" description="Helical" evidence="2">
    <location>
        <begin position="89"/>
        <end position="110"/>
    </location>
</feature>
<dbReference type="PANTHER" id="PTHR43317">
    <property type="entry name" value="THERMOSPERMINE SYNTHASE ACAULIS5"/>
    <property type="match status" value="1"/>
</dbReference>
<keyword evidence="2" id="KW-0472">Membrane</keyword>
<dbReference type="RefSeq" id="WP_279964990.1">
    <property type="nucleotide sequence ID" value="NZ_CP122537.1"/>
</dbReference>
<feature type="transmembrane region" description="Helical" evidence="2">
    <location>
        <begin position="192"/>
        <end position="212"/>
    </location>
</feature>
<dbReference type="InterPro" id="IPR029063">
    <property type="entry name" value="SAM-dependent_MTases_sf"/>
</dbReference>
<feature type="transmembrane region" description="Helical" evidence="2">
    <location>
        <begin position="432"/>
        <end position="448"/>
    </location>
</feature>
<feature type="transmembrane region" description="Helical" evidence="2">
    <location>
        <begin position="237"/>
        <end position="260"/>
    </location>
</feature>
<protein>
    <submittedName>
        <fullName evidence="3">Fused MFS/spermidine synthase</fullName>
    </submittedName>
</protein>
<feature type="transmembrane region" description="Helical" evidence="2">
    <location>
        <begin position="55"/>
        <end position="77"/>
    </location>
</feature>
<feature type="transmembrane region" description="Helical" evidence="2">
    <location>
        <begin position="321"/>
        <end position="341"/>
    </location>
</feature>